<keyword evidence="2" id="KW-0964">Secreted</keyword>
<sequence>MLAMTLISLQLLSDLLVVQLLFLLISDNSTLLTSDIQRVDGVDVVFLLDGSDEMQKGVQSICDFLGQFVEHLDIGPDKAQVAVIQYSNKPTTHFLLNTYSSKIDIMAEVRNINLEGGRSRNTGEALDYVKNNVFNTSSGSRRHEGIPQILILLSGGKSQDDVLVPSKSLKAAGIVLLTVAVKYADGAEMQSIAYSPNHAYLLREFSDLSLVRQRLLSAVVSHKDTVRPGLVQGTSVKRDIVFLLDGSDDVRSRFTDIREFVAKVVEKFDVDKGKDQVAVLQYSNSAAVNFNLNAYKTRDDVLTAVRNLRPKGGRPQYTGTALQFVKDHVFTNNAASRRHEGAEQILVLLTGGRSRDSPRGPSRALKTLGVVTFAIGSRMTDLVEMQSISSLPNYSYSVPDFANLQNIQQSLETNLAQVRPQEVTRVDIVFLLDGSDNTRKGFPAIQEVVETLSVDENKDRVAVVQYSRDPAAQFYLNTYTTKGEILNTVRGLRHKGGRPLNTGAALQYVRDNVFTASSGSRRLEGVPQLLILLSGGRSVDNVDTPASALKELGVLVFGIGTRSSDSRELQRISHDPSYALSVSDFTDLPSIQQQLLSSVEAVVIDVTPESPTVLGMCYHCELRVRMWRHS</sequence>
<feature type="domain" description="VWFA" evidence="9">
    <location>
        <begin position="43"/>
        <end position="219"/>
    </location>
</feature>
<dbReference type="GO" id="GO:0007155">
    <property type="term" value="P:cell adhesion"/>
    <property type="evidence" value="ECO:0007669"/>
    <property type="project" value="UniProtKB-KW"/>
</dbReference>
<keyword evidence="11" id="KW-1185">Reference proteome</keyword>
<dbReference type="Gene3D" id="3.40.50.410">
    <property type="entry name" value="von Willebrand factor, type A domain"/>
    <property type="match status" value="3"/>
</dbReference>
<dbReference type="PANTHER" id="PTHR24020">
    <property type="entry name" value="COLLAGEN ALPHA"/>
    <property type="match status" value="1"/>
</dbReference>
<dbReference type="AlphaFoldDB" id="A0A673ZJT9"/>
<evidence type="ECO:0000259" key="9">
    <source>
        <dbReference type="PROSITE" id="PS50234"/>
    </source>
</evidence>
<keyword evidence="3" id="KW-0272">Extracellular matrix</keyword>
<keyword evidence="7" id="KW-0176">Collagen</keyword>
<feature type="domain" description="VWFA" evidence="9">
    <location>
        <begin position="427"/>
        <end position="595"/>
    </location>
</feature>
<evidence type="ECO:0000256" key="1">
    <source>
        <dbReference type="ARBA" id="ARBA00004498"/>
    </source>
</evidence>
<reference evidence="10" key="1">
    <citation type="submission" date="2025-08" db="UniProtKB">
        <authorList>
            <consortium name="Ensembl"/>
        </authorList>
    </citation>
    <scope>IDENTIFICATION</scope>
</reference>
<accession>A0A673ZJT9</accession>
<protein>
    <submittedName>
        <fullName evidence="10">Collagen, type VI, alpha 3</fullName>
    </submittedName>
</protein>
<evidence type="ECO:0000313" key="10">
    <source>
        <dbReference type="Ensembl" id="ENSSTUP00000047118.1"/>
    </source>
</evidence>
<evidence type="ECO:0000256" key="5">
    <source>
        <dbReference type="ARBA" id="ARBA00022737"/>
    </source>
</evidence>
<name>A0A673ZJT9_SALTR</name>
<keyword evidence="6" id="KW-0130">Cell adhesion</keyword>
<dbReference type="GO" id="GO:0005615">
    <property type="term" value="C:extracellular space"/>
    <property type="evidence" value="ECO:0007669"/>
    <property type="project" value="TreeGrafter"/>
</dbReference>
<evidence type="ECO:0000256" key="8">
    <source>
        <dbReference type="SAM" id="SignalP"/>
    </source>
</evidence>
<dbReference type="InterPro" id="IPR036465">
    <property type="entry name" value="vWFA_dom_sf"/>
</dbReference>
<proteinExistence type="predicted"/>
<evidence type="ECO:0000313" key="11">
    <source>
        <dbReference type="Proteomes" id="UP000472277"/>
    </source>
</evidence>
<feature type="signal peptide" evidence="8">
    <location>
        <begin position="1"/>
        <end position="30"/>
    </location>
</feature>
<dbReference type="Ensembl" id="ENSSTUT00000049150.1">
    <property type="protein sequence ID" value="ENSSTUP00000047118.1"/>
    <property type="gene ID" value="ENSSTUG00000019777.1"/>
</dbReference>
<evidence type="ECO:0000256" key="2">
    <source>
        <dbReference type="ARBA" id="ARBA00022525"/>
    </source>
</evidence>
<evidence type="ECO:0000256" key="6">
    <source>
        <dbReference type="ARBA" id="ARBA00022889"/>
    </source>
</evidence>
<keyword evidence="4 8" id="KW-0732">Signal</keyword>
<dbReference type="PROSITE" id="PS50234">
    <property type="entry name" value="VWFA"/>
    <property type="match status" value="3"/>
</dbReference>
<dbReference type="SMART" id="SM00327">
    <property type="entry name" value="VWA"/>
    <property type="match status" value="3"/>
</dbReference>
<dbReference type="Proteomes" id="UP000472277">
    <property type="component" value="Chromosome 20"/>
</dbReference>
<dbReference type="SUPFAM" id="SSF53300">
    <property type="entry name" value="vWA-like"/>
    <property type="match status" value="3"/>
</dbReference>
<evidence type="ECO:0000256" key="7">
    <source>
        <dbReference type="ARBA" id="ARBA00023119"/>
    </source>
</evidence>
<dbReference type="InterPro" id="IPR050525">
    <property type="entry name" value="ECM_Assembly_Org"/>
</dbReference>
<dbReference type="GeneTree" id="ENSGT00940000156462"/>
<dbReference type="InterPro" id="IPR002035">
    <property type="entry name" value="VWF_A"/>
</dbReference>
<dbReference type="FunFam" id="3.40.50.410:FF:000003">
    <property type="entry name" value="Collagen type VI alpha 3 chain"/>
    <property type="match status" value="3"/>
</dbReference>
<evidence type="ECO:0000256" key="3">
    <source>
        <dbReference type="ARBA" id="ARBA00022530"/>
    </source>
</evidence>
<reference evidence="10" key="2">
    <citation type="submission" date="2025-09" db="UniProtKB">
        <authorList>
            <consortium name="Ensembl"/>
        </authorList>
    </citation>
    <scope>IDENTIFICATION</scope>
</reference>
<feature type="domain" description="VWFA" evidence="9">
    <location>
        <begin position="239"/>
        <end position="411"/>
    </location>
</feature>
<keyword evidence="5" id="KW-0677">Repeat</keyword>
<dbReference type="PANTHER" id="PTHR24020:SF13">
    <property type="entry name" value="COLLAGEN ALPHA-3(VI) CHAIN"/>
    <property type="match status" value="1"/>
</dbReference>
<feature type="chain" id="PRO_5025515619" evidence="8">
    <location>
        <begin position="31"/>
        <end position="630"/>
    </location>
</feature>
<dbReference type="OMA" id="TFQEAVC"/>
<comment type="subcellular location">
    <subcellularLocation>
        <location evidence="1">Secreted</location>
        <location evidence="1">Extracellular space</location>
        <location evidence="1">Extracellular matrix</location>
    </subcellularLocation>
</comment>
<dbReference type="PRINTS" id="PR00453">
    <property type="entry name" value="VWFADOMAIN"/>
</dbReference>
<dbReference type="GO" id="GO:0005581">
    <property type="term" value="C:collagen trimer"/>
    <property type="evidence" value="ECO:0007669"/>
    <property type="project" value="UniProtKB-KW"/>
</dbReference>
<evidence type="ECO:0000256" key="4">
    <source>
        <dbReference type="ARBA" id="ARBA00022729"/>
    </source>
</evidence>
<organism evidence="10 11">
    <name type="scientific">Salmo trutta</name>
    <name type="common">Brown trout</name>
    <dbReference type="NCBI Taxonomy" id="8032"/>
    <lineage>
        <taxon>Eukaryota</taxon>
        <taxon>Metazoa</taxon>
        <taxon>Chordata</taxon>
        <taxon>Craniata</taxon>
        <taxon>Vertebrata</taxon>
        <taxon>Euteleostomi</taxon>
        <taxon>Actinopterygii</taxon>
        <taxon>Neopterygii</taxon>
        <taxon>Teleostei</taxon>
        <taxon>Protacanthopterygii</taxon>
        <taxon>Salmoniformes</taxon>
        <taxon>Salmonidae</taxon>
        <taxon>Salmoninae</taxon>
        <taxon>Salmo</taxon>
    </lineage>
</organism>
<dbReference type="Pfam" id="PF00092">
    <property type="entry name" value="VWA"/>
    <property type="match status" value="3"/>
</dbReference>